<dbReference type="Proteomes" id="UP001211065">
    <property type="component" value="Unassembled WGS sequence"/>
</dbReference>
<keyword evidence="1 2" id="KW-0812">Transmembrane</keyword>
<proteinExistence type="predicted"/>
<accession>A0AAD5UAW4</accession>
<evidence type="ECO:0000313" key="3">
    <source>
        <dbReference type="EMBL" id="KAJ3226818.1"/>
    </source>
</evidence>
<comment type="caution">
    <text evidence="3">The sequence shown here is derived from an EMBL/GenBank/DDBJ whole genome shotgun (WGS) entry which is preliminary data.</text>
</comment>
<organism evidence="3 4">
    <name type="scientific">Clydaea vesicula</name>
    <dbReference type="NCBI Taxonomy" id="447962"/>
    <lineage>
        <taxon>Eukaryota</taxon>
        <taxon>Fungi</taxon>
        <taxon>Fungi incertae sedis</taxon>
        <taxon>Chytridiomycota</taxon>
        <taxon>Chytridiomycota incertae sedis</taxon>
        <taxon>Chytridiomycetes</taxon>
        <taxon>Lobulomycetales</taxon>
        <taxon>Lobulomycetaceae</taxon>
        <taxon>Clydaea</taxon>
    </lineage>
</organism>
<dbReference type="GO" id="GO:0016020">
    <property type="term" value="C:membrane"/>
    <property type="evidence" value="ECO:0007669"/>
    <property type="project" value="UniProtKB-UniRule"/>
</dbReference>
<keyword evidence="4" id="KW-1185">Reference proteome</keyword>
<evidence type="ECO:0000256" key="2">
    <source>
        <dbReference type="SAM" id="Phobius"/>
    </source>
</evidence>
<dbReference type="InterPro" id="IPR018108">
    <property type="entry name" value="MCP_transmembrane"/>
</dbReference>
<reference evidence="3" key="1">
    <citation type="submission" date="2020-05" db="EMBL/GenBank/DDBJ databases">
        <title>Phylogenomic resolution of chytrid fungi.</title>
        <authorList>
            <person name="Stajich J.E."/>
            <person name="Amses K."/>
            <person name="Simmons R."/>
            <person name="Seto K."/>
            <person name="Myers J."/>
            <person name="Bonds A."/>
            <person name="Quandt C.A."/>
            <person name="Barry K."/>
            <person name="Liu P."/>
            <person name="Grigoriev I."/>
            <person name="Longcore J.E."/>
            <person name="James T.Y."/>
        </authorList>
    </citation>
    <scope>NUCLEOTIDE SEQUENCE</scope>
    <source>
        <strain evidence="3">JEL0476</strain>
    </source>
</reference>
<feature type="transmembrane region" description="Helical" evidence="2">
    <location>
        <begin position="151"/>
        <end position="174"/>
    </location>
</feature>
<dbReference type="PROSITE" id="PS50920">
    <property type="entry name" value="SOLCAR"/>
    <property type="match status" value="1"/>
</dbReference>
<sequence>MTETVLLIKGNSKDEEKCKNLDENLTNLPGVGNGIKISTHNLKKVASKSKDVESLETTTENLAETIAAFVRAFLMKSTITLSGFGKGFLKYWFRTPVKFFRPSTLNPWALFSAMASAEEKKANFRFVRSVVKNEGIQVIGRNMLPLMLANAFVGAVLFNVYAITSGFMMFFGIFEGMKNFSKTIVADAFNLKGIHYINENDVIIESSDKPSSIDEKNIVHKIVFDNQSQVISKEKRPFSATLANSAAVLTAGAMVIA</sequence>
<dbReference type="AlphaFoldDB" id="A0AAD5UAW4"/>
<gene>
    <name evidence="3" type="ORF">HK099_004087</name>
</gene>
<keyword evidence="2" id="KW-1133">Transmembrane helix</keyword>
<protein>
    <submittedName>
        <fullName evidence="3">Uncharacterized protein</fullName>
    </submittedName>
</protein>
<name>A0AAD5UAW4_9FUNG</name>
<evidence type="ECO:0000256" key="1">
    <source>
        <dbReference type="PROSITE-ProRule" id="PRU00282"/>
    </source>
</evidence>
<feature type="repeat" description="Solcar" evidence="1">
    <location>
        <begin position="71"/>
        <end position="167"/>
    </location>
</feature>
<evidence type="ECO:0000313" key="4">
    <source>
        <dbReference type="Proteomes" id="UP001211065"/>
    </source>
</evidence>
<dbReference type="EMBL" id="JADGJW010000028">
    <property type="protein sequence ID" value="KAJ3226818.1"/>
    <property type="molecule type" value="Genomic_DNA"/>
</dbReference>
<keyword evidence="1 2" id="KW-0472">Membrane</keyword>